<accession>A0A0M2NFP1</accession>
<sequence>MKNENVKIVSFERPAEFYYQSGLKMMENMNYLGALSMMRKAVDKDDRNTEYRMKLAEILTELSKYEESNSVLFELLMRKKEGRSDCYFGMGCNFLGLNDLEKAQESFEKYLALDPEGEFQEEVEEFLMLFADFEEEEEYPIGDAAEQLQQQLAQEGKSYLDNCEYQKAAEVLEKVETDNPDLLFAKNNLALSYYCLKKFDEAVEITRQVLEIEPNNVHANCNMAMFLHEKNEQGTRGFVDQAVKQNNGSYDDLYKIAITYCEIKEHEEAMRYLTNILATSPYDDKVLFCAAMASYNLGRYPEAVKYLSDIVKLDPYDSVAAYYIGYIKAVMEGKKEFEELGYVFQVPPAEAKERIQYLNNSMKLPEQEFNGLWQTDKKLNDILLWGLEYGDDFIKRAVVKIIGSFEDEKTEKIFRRYILRRNQPDDIKNEIFVLLKRMRAQEPYVAYFNGNIVEVKVGILDGVEGSETEKFDQLFDLIVTVVSQEFSEQLAGKAVTLLQEFAEKGEAGKFLQEIREFAAAIAFTALYLNETPREPKKIAALFDADVNRLSVMVMEIMNVVGGE</sequence>
<dbReference type="STRING" id="270498.CHK_1137"/>
<dbReference type="SMART" id="SM00028">
    <property type="entry name" value="TPR"/>
    <property type="match status" value="4"/>
</dbReference>
<name>A0A0M2NFP1_9FIRM</name>
<keyword evidence="1" id="KW-0677">Repeat</keyword>
<keyword evidence="2 3" id="KW-0802">TPR repeat</keyword>
<keyword evidence="5" id="KW-1185">Reference proteome</keyword>
<gene>
    <name evidence="4" type="ORF">CHK_1137</name>
</gene>
<feature type="repeat" description="TPR" evidence="3">
    <location>
        <begin position="284"/>
        <end position="317"/>
    </location>
</feature>
<protein>
    <submittedName>
        <fullName evidence="4">Uncharacterized protein</fullName>
    </submittedName>
</protein>
<comment type="caution">
    <text evidence="4">The sequence shown here is derived from an EMBL/GenBank/DDBJ whole genome shotgun (WGS) entry which is preliminary data.</text>
</comment>
<feature type="repeat" description="TPR" evidence="3">
    <location>
        <begin position="84"/>
        <end position="117"/>
    </location>
</feature>
<dbReference type="RefSeq" id="WP_046443038.1">
    <property type="nucleotide sequence ID" value="NZ_LAYJ01000078.1"/>
</dbReference>
<dbReference type="OrthoDB" id="600613at2"/>
<dbReference type="Pfam" id="PF07719">
    <property type="entry name" value="TPR_2"/>
    <property type="match status" value="1"/>
</dbReference>
<dbReference type="PANTHER" id="PTHR44943:SF8">
    <property type="entry name" value="TPR REPEAT-CONTAINING PROTEIN MJ0263"/>
    <property type="match status" value="1"/>
</dbReference>
<dbReference type="Gene3D" id="1.25.40.10">
    <property type="entry name" value="Tetratricopeptide repeat domain"/>
    <property type="match status" value="3"/>
</dbReference>
<dbReference type="PANTHER" id="PTHR44943">
    <property type="entry name" value="CELLULOSE SYNTHASE OPERON PROTEIN C"/>
    <property type="match status" value="1"/>
</dbReference>
<dbReference type="PROSITE" id="PS50005">
    <property type="entry name" value="TPR"/>
    <property type="match status" value="3"/>
</dbReference>
<dbReference type="InterPro" id="IPR019734">
    <property type="entry name" value="TPR_rpt"/>
</dbReference>
<dbReference type="InterPro" id="IPR051685">
    <property type="entry name" value="Ycf3/AcsC/BcsC/TPR_MFPF"/>
</dbReference>
<organism evidence="4 5">
    <name type="scientific">Christensenella hongkongensis</name>
    <dbReference type="NCBI Taxonomy" id="270498"/>
    <lineage>
        <taxon>Bacteria</taxon>
        <taxon>Bacillati</taxon>
        <taxon>Bacillota</taxon>
        <taxon>Clostridia</taxon>
        <taxon>Christensenellales</taxon>
        <taxon>Christensenellaceae</taxon>
        <taxon>Christensenella</taxon>
    </lineage>
</organism>
<evidence type="ECO:0000313" key="4">
    <source>
        <dbReference type="EMBL" id="KKI51349.1"/>
    </source>
</evidence>
<dbReference type="AlphaFoldDB" id="A0A0M2NFP1"/>
<evidence type="ECO:0000256" key="2">
    <source>
        <dbReference type="ARBA" id="ARBA00022803"/>
    </source>
</evidence>
<dbReference type="InterPro" id="IPR013105">
    <property type="entry name" value="TPR_2"/>
</dbReference>
<evidence type="ECO:0000313" key="5">
    <source>
        <dbReference type="Proteomes" id="UP000034076"/>
    </source>
</evidence>
<dbReference type="InterPro" id="IPR011990">
    <property type="entry name" value="TPR-like_helical_dom_sf"/>
</dbReference>
<reference evidence="4 5" key="1">
    <citation type="submission" date="2015-04" db="EMBL/GenBank/DDBJ databases">
        <title>Draft genome sequence of bacteremic isolate Catabacter hongkongensis type strain HKU16T.</title>
        <authorList>
            <person name="Lau S.K."/>
            <person name="Teng J.L."/>
            <person name="Huang Y."/>
            <person name="Curreem S.O."/>
            <person name="Tsui S.K."/>
            <person name="Woo P.C."/>
        </authorList>
    </citation>
    <scope>NUCLEOTIDE SEQUENCE [LARGE SCALE GENOMIC DNA]</scope>
    <source>
        <strain evidence="4 5">HKU16</strain>
    </source>
</reference>
<feature type="repeat" description="TPR" evidence="3">
    <location>
        <begin position="183"/>
        <end position="216"/>
    </location>
</feature>
<evidence type="ECO:0000256" key="3">
    <source>
        <dbReference type="PROSITE-ProRule" id="PRU00339"/>
    </source>
</evidence>
<dbReference type="SUPFAM" id="SSF48452">
    <property type="entry name" value="TPR-like"/>
    <property type="match status" value="1"/>
</dbReference>
<dbReference type="EMBL" id="LAYJ01000078">
    <property type="protein sequence ID" value="KKI51349.1"/>
    <property type="molecule type" value="Genomic_DNA"/>
</dbReference>
<dbReference type="Proteomes" id="UP000034076">
    <property type="component" value="Unassembled WGS sequence"/>
</dbReference>
<evidence type="ECO:0000256" key="1">
    <source>
        <dbReference type="ARBA" id="ARBA00022737"/>
    </source>
</evidence>
<dbReference type="Pfam" id="PF13181">
    <property type="entry name" value="TPR_8"/>
    <property type="match status" value="1"/>
</dbReference>
<proteinExistence type="predicted"/>